<evidence type="ECO:0000313" key="2">
    <source>
        <dbReference type="EMBL" id="KAG2549538.1"/>
    </source>
</evidence>
<sequence>MDLSSALPRSSFMPQPPLGHADGGPRIPAVPPPAPRPPYPVALPSRPSSHATLGYPAPCGCCATPRAAPSMATTASAPWQASPAPVLVPVQRPRARTAPPRPASRRPPRPSLPPSPFSRLKMAMAMGGDVGSERGGRRERCDCHMGPTYQFT</sequence>
<dbReference type="EMBL" id="CM029053">
    <property type="protein sequence ID" value="KAG2549538.1"/>
    <property type="molecule type" value="Genomic_DNA"/>
</dbReference>
<organism evidence="2 3">
    <name type="scientific">Panicum virgatum</name>
    <name type="common">Blackwell switchgrass</name>
    <dbReference type="NCBI Taxonomy" id="38727"/>
    <lineage>
        <taxon>Eukaryota</taxon>
        <taxon>Viridiplantae</taxon>
        <taxon>Streptophyta</taxon>
        <taxon>Embryophyta</taxon>
        <taxon>Tracheophyta</taxon>
        <taxon>Spermatophyta</taxon>
        <taxon>Magnoliopsida</taxon>
        <taxon>Liliopsida</taxon>
        <taxon>Poales</taxon>
        <taxon>Poaceae</taxon>
        <taxon>PACMAD clade</taxon>
        <taxon>Panicoideae</taxon>
        <taxon>Panicodae</taxon>
        <taxon>Paniceae</taxon>
        <taxon>Panicinae</taxon>
        <taxon>Panicum</taxon>
        <taxon>Panicum sect. Hiantes</taxon>
    </lineage>
</organism>
<accession>A0A8T0NKX4</accession>
<reference evidence="2" key="1">
    <citation type="submission" date="2020-05" db="EMBL/GenBank/DDBJ databases">
        <title>WGS assembly of Panicum virgatum.</title>
        <authorList>
            <person name="Lovell J.T."/>
            <person name="Jenkins J."/>
            <person name="Shu S."/>
            <person name="Juenger T.E."/>
            <person name="Schmutz J."/>
        </authorList>
    </citation>
    <scope>NUCLEOTIDE SEQUENCE</scope>
    <source>
        <strain evidence="2">AP13</strain>
    </source>
</reference>
<feature type="compositionally biased region" description="Pro residues" evidence="1">
    <location>
        <begin position="28"/>
        <end position="41"/>
    </location>
</feature>
<dbReference type="Proteomes" id="UP000823388">
    <property type="component" value="Chromosome 9K"/>
</dbReference>
<protein>
    <submittedName>
        <fullName evidence="2">Uncharacterized protein</fullName>
    </submittedName>
</protein>
<dbReference type="AlphaFoldDB" id="A0A8T0NKX4"/>
<comment type="caution">
    <text evidence="2">The sequence shown here is derived from an EMBL/GenBank/DDBJ whole genome shotgun (WGS) entry which is preliminary data.</text>
</comment>
<feature type="compositionally biased region" description="Basic and acidic residues" evidence="1">
    <location>
        <begin position="131"/>
        <end position="143"/>
    </location>
</feature>
<name>A0A8T0NKX4_PANVG</name>
<feature type="region of interest" description="Disordered" evidence="1">
    <location>
        <begin position="70"/>
        <end position="152"/>
    </location>
</feature>
<evidence type="ECO:0000256" key="1">
    <source>
        <dbReference type="SAM" id="MobiDB-lite"/>
    </source>
</evidence>
<gene>
    <name evidence="2" type="ORF">PVAP13_9KG357013</name>
</gene>
<proteinExistence type="predicted"/>
<keyword evidence="3" id="KW-1185">Reference proteome</keyword>
<evidence type="ECO:0000313" key="3">
    <source>
        <dbReference type="Proteomes" id="UP000823388"/>
    </source>
</evidence>
<feature type="region of interest" description="Disordered" evidence="1">
    <location>
        <begin position="1"/>
        <end position="48"/>
    </location>
</feature>